<keyword evidence="3" id="KW-1185">Reference proteome</keyword>
<evidence type="ECO:0000313" key="2">
    <source>
        <dbReference type="EMBL" id="KIP05317.1"/>
    </source>
</evidence>
<feature type="compositionally biased region" description="Polar residues" evidence="1">
    <location>
        <begin position="1"/>
        <end position="21"/>
    </location>
</feature>
<evidence type="ECO:0000313" key="3">
    <source>
        <dbReference type="Proteomes" id="UP000053257"/>
    </source>
</evidence>
<organism evidence="2 3">
    <name type="scientific">Phlebiopsis gigantea (strain 11061_1 CR5-6)</name>
    <name type="common">White-rot fungus</name>
    <name type="synonym">Peniophora gigantea</name>
    <dbReference type="NCBI Taxonomy" id="745531"/>
    <lineage>
        <taxon>Eukaryota</taxon>
        <taxon>Fungi</taxon>
        <taxon>Dikarya</taxon>
        <taxon>Basidiomycota</taxon>
        <taxon>Agaricomycotina</taxon>
        <taxon>Agaricomycetes</taxon>
        <taxon>Polyporales</taxon>
        <taxon>Phanerochaetaceae</taxon>
        <taxon>Phlebiopsis</taxon>
    </lineage>
</organism>
<name>A0A0C3S506_PHLG1</name>
<evidence type="ECO:0000256" key="1">
    <source>
        <dbReference type="SAM" id="MobiDB-lite"/>
    </source>
</evidence>
<sequence length="137" mass="15296">MSSSATSQPFSGYASPASSISPLPHAPKPAVHHLKSKPVNVFSNDGSFLERFQHLKKDEEDKKKQEETMAKKRAFDSRFKQRGKRPLPLAESSDDTTEIAPKKLKVDEPTTQYQREVSNYAGRSLKDNGNGVRPLVK</sequence>
<feature type="region of interest" description="Disordered" evidence="1">
    <location>
        <begin position="1"/>
        <end position="32"/>
    </location>
</feature>
<dbReference type="HOGENOM" id="CLU_128839_0_0_1"/>
<protein>
    <submittedName>
        <fullName evidence="2">Uncharacterized protein</fullName>
    </submittedName>
</protein>
<proteinExistence type="predicted"/>
<dbReference type="AlphaFoldDB" id="A0A0C3S506"/>
<gene>
    <name evidence="2" type="ORF">PHLGIDRAFT_119964</name>
</gene>
<reference evidence="2 3" key="1">
    <citation type="journal article" date="2014" name="PLoS Genet.">
        <title>Analysis of the Phlebiopsis gigantea genome, transcriptome and secretome provides insight into its pioneer colonization strategies of wood.</title>
        <authorList>
            <person name="Hori C."/>
            <person name="Ishida T."/>
            <person name="Igarashi K."/>
            <person name="Samejima M."/>
            <person name="Suzuki H."/>
            <person name="Master E."/>
            <person name="Ferreira P."/>
            <person name="Ruiz-Duenas F.J."/>
            <person name="Held B."/>
            <person name="Canessa P."/>
            <person name="Larrondo L.F."/>
            <person name="Schmoll M."/>
            <person name="Druzhinina I.S."/>
            <person name="Kubicek C.P."/>
            <person name="Gaskell J.A."/>
            <person name="Kersten P."/>
            <person name="St John F."/>
            <person name="Glasner J."/>
            <person name="Sabat G."/>
            <person name="Splinter BonDurant S."/>
            <person name="Syed K."/>
            <person name="Yadav J."/>
            <person name="Mgbeahuruike A.C."/>
            <person name="Kovalchuk A."/>
            <person name="Asiegbu F.O."/>
            <person name="Lackner G."/>
            <person name="Hoffmeister D."/>
            <person name="Rencoret J."/>
            <person name="Gutierrez A."/>
            <person name="Sun H."/>
            <person name="Lindquist E."/>
            <person name="Barry K."/>
            <person name="Riley R."/>
            <person name="Grigoriev I.V."/>
            <person name="Henrissat B."/>
            <person name="Kues U."/>
            <person name="Berka R.M."/>
            <person name="Martinez A.T."/>
            <person name="Covert S.F."/>
            <person name="Blanchette R.A."/>
            <person name="Cullen D."/>
        </authorList>
    </citation>
    <scope>NUCLEOTIDE SEQUENCE [LARGE SCALE GENOMIC DNA]</scope>
    <source>
        <strain evidence="2 3">11061_1 CR5-6</strain>
    </source>
</reference>
<dbReference type="EMBL" id="KN840547">
    <property type="protein sequence ID" value="KIP05317.1"/>
    <property type="molecule type" value="Genomic_DNA"/>
</dbReference>
<dbReference type="Proteomes" id="UP000053257">
    <property type="component" value="Unassembled WGS sequence"/>
</dbReference>
<feature type="compositionally biased region" description="Basic and acidic residues" evidence="1">
    <location>
        <begin position="55"/>
        <end position="79"/>
    </location>
</feature>
<dbReference type="OrthoDB" id="5544050at2759"/>
<accession>A0A0C3S506</accession>
<feature type="region of interest" description="Disordered" evidence="1">
    <location>
        <begin position="55"/>
        <end position="114"/>
    </location>
</feature>